<name>A0A0E0M8K5_ORYPU</name>
<dbReference type="EC" id="2.7.11.1" evidence="3"/>
<feature type="transmembrane region" description="Helical" evidence="20">
    <location>
        <begin position="454"/>
        <end position="475"/>
    </location>
</feature>
<evidence type="ECO:0000256" key="3">
    <source>
        <dbReference type="ARBA" id="ARBA00012513"/>
    </source>
</evidence>
<evidence type="ECO:0000313" key="22">
    <source>
        <dbReference type="EnsemblPlants" id="OPUNC10G11140.1"/>
    </source>
</evidence>
<keyword evidence="5" id="KW-0433">Leucine-rich repeat</keyword>
<keyword evidence="4" id="KW-0723">Serine/threonine-protein kinase</keyword>
<dbReference type="InterPro" id="IPR001611">
    <property type="entry name" value="Leu-rich_rpt"/>
</dbReference>
<evidence type="ECO:0000256" key="2">
    <source>
        <dbReference type="ARBA" id="ARBA00009592"/>
    </source>
</evidence>
<dbReference type="GO" id="GO:0016020">
    <property type="term" value="C:membrane"/>
    <property type="evidence" value="ECO:0007669"/>
    <property type="project" value="UniProtKB-SubCell"/>
</dbReference>
<evidence type="ECO:0000256" key="6">
    <source>
        <dbReference type="ARBA" id="ARBA00022626"/>
    </source>
</evidence>
<keyword evidence="10" id="KW-0677">Repeat</keyword>
<keyword evidence="16" id="KW-0325">Glycoprotein</keyword>
<evidence type="ECO:0000313" key="23">
    <source>
        <dbReference type="Proteomes" id="UP000026962"/>
    </source>
</evidence>
<dbReference type="FunFam" id="3.80.10.10:FF:000041">
    <property type="entry name" value="LRR receptor-like serine/threonine-protein kinase ERECTA"/>
    <property type="match status" value="1"/>
</dbReference>
<evidence type="ECO:0000256" key="17">
    <source>
        <dbReference type="ARBA" id="ARBA00047899"/>
    </source>
</evidence>
<evidence type="ECO:0000256" key="21">
    <source>
        <dbReference type="SAM" id="SignalP"/>
    </source>
</evidence>
<proteinExistence type="inferred from homology"/>
<organism evidence="22">
    <name type="scientific">Oryza punctata</name>
    <name type="common">Red rice</name>
    <dbReference type="NCBI Taxonomy" id="4537"/>
    <lineage>
        <taxon>Eukaryota</taxon>
        <taxon>Viridiplantae</taxon>
        <taxon>Streptophyta</taxon>
        <taxon>Embryophyta</taxon>
        <taxon>Tracheophyta</taxon>
        <taxon>Spermatophyta</taxon>
        <taxon>Magnoliopsida</taxon>
        <taxon>Liliopsida</taxon>
        <taxon>Poales</taxon>
        <taxon>Poaceae</taxon>
        <taxon>BOP clade</taxon>
        <taxon>Oryzoideae</taxon>
        <taxon>Oryzeae</taxon>
        <taxon>Oryzinae</taxon>
        <taxon>Oryza</taxon>
    </lineage>
</organism>
<dbReference type="EnsemblPlants" id="OPUNC10G11140.1">
    <property type="protein sequence ID" value="OPUNC10G11140.1"/>
    <property type="gene ID" value="OPUNC10G11140"/>
</dbReference>
<evidence type="ECO:0000256" key="7">
    <source>
        <dbReference type="ARBA" id="ARBA00022679"/>
    </source>
</evidence>
<dbReference type="GO" id="GO:0004674">
    <property type="term" value="F:protein serine/threonine kinase activity"/>
    <property type="evidence" value="ECO:0007669"/>
    <property type="project" value="UniProtKB-KW"/>
</dbReference>
<keyword evidence="6" id="KW-1070">Brassinosteroid signaling pathway</keyword>
<dbReference type="GO" id="GO:0005524">
    <property type="term" value="F:ATP binding"/>
    <property type="evidence" value="ECO:0007669"/>
    <property type="project" value="UniProtKB-KW"/>
</dbReference>
<keyword evidence="13" id="KW-0067">ATP-binding</keyword>
<keyword evidence="9 21" id="KW-0732">Signal</keyword>
<evidence type="ECO:0000256" key="10">
    <source>
        <dbReference type="ARBA" id="ARBA00022737"/>
    </source>
</evidence>
<evidence type="ECO:0000256" key="14">
    <source>
        <dbReference type="ARBA" id="ARBA00022989"/>
    </source>
</evidence>
<accession>A0A0E0M8K5</accession>
<dbReference type="PANTHER" id="PTHR48065">
    <property type="entry name" value="OS10G0469600 PROTEIN"/>
    <property type="match status" value="1"/>
</dbReference>
<evidence type="ECO:0000256" key="20">
    <source>
        <dbReference type="SAM" id="Phobius"/>
    </source>
</evidence>
<comment type="catalytic activity">
    <reaction evidence="18">
        <text>L-seryl-[protein] + ATP = O-phospho-L-seryl-[protein] + ADP + H(+)</text>
        <dbReference type="Rhea" id="RHEA:17989"/>
        <dbReference type="Rhea" id="RHEA-COMP:9863"/>
        <dbReference type="Rhea" id="RHEA-COMP:11604"/>
        <dbReference type="ChEBI" id="CHEBI:15378"/>
        <dbReference type="ChEBI" id="CHEBI:29999"/>
        <dbReference type="ChEBI" id="CHEBI:30616"/>
        <dbReference type="ChEBI" id="CHEBI:83421"/>
        <dbReference type="ChEBI" id="CHEBI:456216"/>
        <dbReference type="EC" id="2.7.11.1"/>
    </reaction>
</comment>
<dbReference type="PROSITE" id="PS51450">
    <property type="entry name" value="LRR"/>
    <property type="match status" value="1"/>
</dbReference>
<evidence type="ECO:0000256" key="16">
    <source>
        <dbReference type="ARBA" id="ARBA00023180"/>
    </source>
</evidence>
<dbReference type="OMA" id="WWEMQAL"/>
<keyword evidence="12" id="KW-0418">Kinase</keyword>
<evidence type="ECO:0000256" key="5">
    <source>
        <dbReference type="ARBA" id="ARBA00022614"/>
    </source>
</evidence>
<dbReference type="Gramene" id="OPUNC10G11140.1">
    <property type="protein sequence ID" value="OPUNC10G11140.1"/>
    <property type="gene ID" value="OPUNC10G11140"/>
</dbReference>
<dbReference type="STRING" id="4537.A0A0E0M8K5"/>
<dbReference type="eggNOG" id="KOG0619">
    <property type="taxonomic scope" value="Eukaryota"/>
</dbReference>
<dbReference type="Gene3D" id="3.80.10.10">
    <property type="entry name" value="Ribonuclease Inhibitor"/>
    <property type="match status" value="1"/>
</dbReference>
<keyword evidence="8 20" id="KW-0812">Transmembrane</keyword>
<evidence type="ECO:0000256" key="4">
    <source>
        <dbReference type="ARBA" id="ARBA00022527"/>
    </source>
</evidence>
<dbReference type="PRINTS" id="PR00019">
    <property type="entry name" value="LEURICHRPT"/>
</dbReference>
<dbReference type="HOGENOM" id="CLU_000288_18_11_1"/>
<dbReference type="SUPFAM" id="SSF52058">
    <property type="entry name" value="L domain-like"/>
    <property type="match status" value="1"/>
</dbReference>
<sequence>MAEHARATNTLLVRPCLFLCLSLSLLLLSSPQRVMSMDLDADEDDDYYHYGGDEDDDNYYHDDDDDVFSGRPERRIYDGDDDENYYRNDEDDFSSRPARRLYDGGAVMPEKYNVLNGNSSNNSSGSAFCRLLSLEVLDLSNNKLTGKLPDCWWNLQSLQFMDLSHNHFSGEIPAVKASYNCSLESVHLAGNGFTGVFPSALKGCQSLVTLDIGNNKFFGDVPPWIGKGLPSLKILSLRSNSFTGEIPSELSHLSQLQLLDMTNNGLTGLIPKSFGNLTSMKNPKIISSPGSLDGSIYQDRIDIIWKGQDIIFQKTIQLMTGIDLSGNSLSECIPDELTNLQGLRFLNLSRNNLSCGIPENIGSFKNLESLDLSSNEISGAIPPSLAGISTLSTLNLSYNHLSGKIPTGSQLQTFTDPSIYSHNSGLCGPPLNISCTNASVASDERDCRTCEDQYFYYSVMAGVVFGFWLWFGMLLSIGTWRYAIFGFVDGMQCKVMHKVSSIDKFLSRGNTDQYL</sequence>
<evidence type="ECO:0000256" key="9">
    <source>
        <dbReference type="ARBA" id="ARBA00022729"/>
    </source>
</evidence>
<keyword evidence="7" id="KW-0808">Transferase</keyword>
<protein>
    <recommendedName>
        <fullName evidence="3">non-specific serine/threonine protein kinase</fullName>
        <ecNumber evidence="3">2.7.11.1</ecNumber>
    </recommendedName>
</protein>
<dbReference type="InterPro" id="IPR003591">
    <property type="entry name" value="Leu-rich_rpt_typical-subtyp"/>
</dbReference>
<dbReference type="SMART" id="SM00369">
    <property type="entry name" value="LRR_TYP"/>
    <property type="match status" value="6"/>
</dbReference>
<evidence type="ECO:0000256" key="13">
    <source>
        <dbReference type="ARBA" id="ARBA00022840"/>
    </source>
</evidence>
<reference evidence="22" key="2">
    <citation type="submission" date="2018-05" db="EMBL/GenBank/DDBJ databases">
        <title>OpunRS2 (Oryza punctata Reference Sequence Version 2).</title>
        <authorList>
            <person name="Zhang J."/>
            <person name="Kudrna D."/>
            <person name="Lee S."/>
            <person name="Talag J."/>
            <person name="Welchert J."/>
            <person name="Wing R.A."/>
        </authorList>
    </citation>
    <scope>NUCLEOTIDE SEQUENCE [LARGE SCALE GENOMIC DNA]</scope>
</reference>
<evidence type="ECO:0000256" key="1">
    <source>
        <dbReference type="ARBA" id="ARBA00004167"/>
    </source>
</evidence>
<evidence type="ECO:0000256" key="12">
    <source>
        <dbReference type="ARBA" id="ARBA00022777"/>
    </source>
</evidence>
<feature type="compositionally biased region" description="Acidic residues" evidence="19">
    <location>
        <begin position="53"/>
        <end position="65"/>
    </location>
</feature>
<evidence type="ECO:0000256" key="15">
    <source>
        <dbReference type="ARBA" id="ARBA00023136"/>
    </source>
</evidence>
<dbReference type="Pfam" id="PF00560">
    <property type="entry name" value="LRR_1"/>
    <property type="match status" value="2"/>
</dbReference>
<feature type="signal peptide" evidence="21">
    <location>
        <begin position="1"/>
        <end position="36"/>
    </location>
</feature>
<dbReference type="AlphaFoldDB" id="A0A0E0M8K5"/>
<evidence type="ECO:0000256" key="11">
    <source>
        <dbReference type="ARBA" id="ARBA00022741"/>
    </source>
</evidence>
<dbReference type="PANTHER" id="PTHR48065:SF68">
    <property type="entry name" value="LEUCINE-RICH REPEAT-CONTAINING N-TERMINAL PLANT-TYPE DOMAIN-CONTAINING PROTEIN"/>
    <property type="match status" value="1"/>
</dbReference>
<dbReference type="FunFam" id="3.80.10.10:FF:000111">
    <property type="entry name" value="LRR receptor-like serine/threonine-protein kinase ERECTA"/>
    <property type="match status" value="1"/>
</dbReference>
<evidence type="ECO:0000256" key="18">
    <source>
        <dbReference type="ARBA" id="ARBA00048679"/>
    </source>
</evidence>
<comment type="similarity">
    <text evidence="2">Belongs to the RLP family.</text>
</comment>
<reference evidence="22" key="1">
    <citation type="submission" date="2015-04" db="UniProtKB">
        <authorList>
            <consortium name="EnsemblPlants"/>
        </authorList>
    </citation>
    <scope>IDENTIFICATION</scope>
</reference>
<evidence type="ECO:0000256" key="19">
    <source>
        <dbReference type="SAM" id="MobiDB-lite"/>
    </source>
</evidence>
<comment type="catalytic activity">
    <reaction evidence="17">
        <text>L-threonyl-[protein] + ATP = O-phospho-L-threonyl-[protein] + ADP + H(+)</text>
        <dbReference type="Rhea" id="RHEA:46608"/>
        <dbReference type="Rhea" id="RHEA-COMP:11060"/>
        <dbReference type="Rhea" id="RHEA-COMP:11605"/>
        <dbReference type="ChEBI" id="CHEBI:15378"/>
        <dbReference type="ChEBI" id="CHEBI:30013"/>
        <dbReference type="ChEBI" id="CHEBI:30616"/>
        <dbReference type="ChEBI" id="CHEBI:61977"/>
        <dbReference type="ChEBI" id="CHEBI:456216"/>
        <dbReference type="EC" id="2.7.11.1"/>
    </reaction>
</comment>
<keyword evidence="14 20" id="KW-1133">Transmembrane helix</keyword>
<keyword evidence="15 20" id="KW-0472">Membrane</keyword>
<dbReference type="Pfam" id="PF13855">
    <property type="entry name" value="LRR_8"/>
    <property type="match status" value="3"/>
</dbReference>
<dbReference type="InterPro" id="IPR032675">
    <property type="entry name" value="LRR_dom_sf"/>
</dbReference>
<evidence type="ECO:0000256" key="8">
    <source>
        <dbReference type="ARBA" id="ARBA00022692"/>
    </source>
</evidence>
<feature type="region of interest" description="Disordered" evidence="19">
    <location>
        <begin position="46"/>
        <end position="65"/>
    </location>
</feature>
<keyword evidence="11" id="KW-0547">Nucleotide-binding</keyword>
<dbReference type="SMART" id="SM00365">
    <property type="entry name" value="LRR_SD22"/>
    <property type="match status" value="3"/>
</dbReference>
<dbReference type="Proteomes" id="UP000026962">
    <property type="component" value="Chromosome 10"/>
</dbReference>
<comment type="subcellular location">
    <subcellularLocation>
        <location evidence="1">Membrane</location>
        <topology evidence="1">Single-pass membrane protein</topology>
    </subcellularLocation>
</comment>
<keyword evidence="23" id="KW-1185">Reference proteome</keyword>
<dbReference type="GO" id="GO:0009742">
    <property type="term" value="P:brassinosteroid mediated signaling pathway"/>
    <property type="evidence" value="ECO:0007669"/>
    <property type="project" value="UniProtKB-KW"/>
</dbReference>
<feature type="chain" id="PRO_5002367667" description="non-specific serine/threonine protein kinase" evidence="21">
    <location>
        <begin position="37"/>
        <end position="515"/>
    </location>
</feature>